<dbReference type="EMBL" id="JAKGSI010000001">
    <property type="protein sequence ID" value="MCF4006090.1"/>
    <property type="molecule type" value="Genomic_DNA"/>
</dbReference>
<accession>A0A9X1QS98</accession>
<reference evidence="1" key="1">
    <citation type="submission" date="2022-01" db="EMBL/GenBank/DDBJ databases">
        <title>Corynebacterium sp. nov isolated from isolated from the feces of the greater white-fronted geese (Anser albifrons) at Poyang Lake, PR China.</title>
        <authorList>
            <person name="Liu Q."/>
        </authorList>
    </citation>
    <scope>NUCLEOTIDE SEQUENCE</scope>
    <source>
        <strain evidence="1">JCM 32435</strain>
    </source>
</reference>
<sequence length="77" mass="8555">MSVDIKIGFVDSPRELALASTEEREALSARLNQALQQDSGVLELDDTSGRHYIVRTGRIAWVEVGEENPRQVGFIGR</sequence>
<dbReference type="Proteomes" id="UP001139336">
    <property type="component" value="Unassembled WGS sequence"/>
</dbReference>
<name>A0A9X1QS98_9CORY</name>
<proteinExistence type="predicted"/>
<evidence type="ECO:0000313" key="2">
    <source>
        <dbReference type="Proteomes" id="UP001139336"/>
    </source>
</evidence>
<dbReference type="InterPro" id="IPR021456">
    <property type="entry name" value="DUF3107"/>
</dbReference>
<dbReference type="Pfam" id="PF11305">
    <property type="entry name" value="DUF3107"/>
    <property type="match status" value="1"/>
</dbReference>
<protein>
    <submittedName>
        <fullName evidence="1">DUF3107 domain-containing protein</fullName>
    </submittedName>
</protein>
<organism evidence="1 2">
    <name type="scientific">Corynebacterium uropygiale</name>
    <dbReference type="NCBI Taxonomy" id="1775911"/>
    <lineage>
        <taxon>Bacteria</taxon>
        <taxon>Bacillati</taxon>
        <taxon>Actinomycetota</taxon>
        <taxon>Actinomycetes</taxon>
        <taxon>Mycobacteriales</taxon>
        <taxon>Corynebacteriaceae</taxon>
        <taxon>Corynebacterium</taxon>
    </lineage>
</organism>
<gene>
    <name evidence="1" type="ORF">L1O03_02715</name>
</gene>
<keyword evidence="2" id="KW-1185">Reference proteome</keyword>
<evidence type="ECO:0000313" key="1">
    <source>
        <dbReference type="EMBL" id="MCF4006090.1"/>
    </source>
</evidence>
<comment type="caution">
    <text evidence="1">The sequence shown here is derived from an EMBL/GenBank/DDBJ whole genome shotgun (WGS) entry which is preliminary data.</text>
</comment>
<dbReference type="RefSeq" id="WP_236117868.1">
    <property type="nucleotide sequence ID" value="NZ_JAKGSI010000001.1"/>
</dbReference>
<dbReference type="AlphaFoldDB" id="A0A9X1QS98"/>